<dbReference type="InterPro" id="IPR036312">
    <property type="entry name" value="Bifun_inhib/LTP/seed_sf"/>
</dbReference>
<dbReference type="SUPFAM" id="SSF47699">
    <property type="entry name" value="Bifunctional inhibitor/lipid-transfer protein/seed storage 2S albumin"/>
    <property type="match status" value="1"/>
</dbReference>
<dbReference type="PRINTS" id="PR00382">
    <property type="entry name" value="LIPIDTRNSFER"/>
</dbReference>
<dbReference type="OrthoDB" id="1373057at2759"/>
<comment type="similarity">
    <text evidence="1 4">Belongs to the plant LTP family.</text>
</comment>
<keyword evidence="3" id="KW-1015">Disulfide bond</keyword>
<dbReference type="InterPro" id="IPR016140">
    <property type="entry name" value="Bifunc_inhib/LTP/seed_store"/>
</dbReference>
<organism evidence="7 8">
    <name type="scientific">Trifolium subterraneum</name>
    <name type="common">Subterranean clover</name>
    <dbReference type="NCBI Taxonomy" id="3900"/>
    <lineage>
        <taxon>Eukaryota</taxon>
        <taxon>Viridiplantae</taxon>
        <taxon>Streptophyta</taxon>
        <taxon>Embryophyta</taxon>
        <taxon>Tracheophyta</taxon>
        <taxon>Spermatophyta</taxon>
        <taxon>Magnoliopsida</taxon>
        <taxon>eudicotyledons</taxon>
        <taxon>Gunneridae</taxon>
        <taxon>Pentapetalae</taxon>
        <taxon>rosids</taxon>
        <taxon>fabids</taxon>
        <taxon>Fabales</taxon>
        <taxon>Fabaceae</taxon>
        <taxon>Papilionoideae</taxon>
        <taxon>50 kb inversion clade</taxon>
        <taxon>NPAAA clade</taxon>
        <taxon>Hologalegina</taxon>
        <taxon>IRL clade</taxon>
        <taxon>Trifolieae</taxon>
        <taxon>Trifolium</taxon>
    </lineage>
</organism>
<evidence type="ECO:0000256" key="5">
    <source>
        <dbReference type="SAM" id="SignalP"/>
    </source>
</evidence>
<dbReference type="PANTHER" id="PTHR33076">
    <property type="entry name" value="NON-SPECIFIC LIPID-TRANSFER PROTEIN 2-RELATED"/>
    <property type="match status" value="1"/>
</dbReference>
<evidence type="ECO:0000256" key="1">
    <source>
        <dbReference type="ARBA" id="ARBA00009748"/>
    </source>
</evidence>
<name>A0A2Z6N1V3_TRISU</name>
<dbReference type="PROSITE" id="PS51257">
    <property type="entry name" value="PROKAR_LIPOPROTEIN"/>
    <property type="match status" value="1"/>
</dbReference>
<dbReference type="InterPro" id="IPR000528">
    <property type="entry name" value="Plant_nsLTP"/>
</dbReference>
<protein>
    <recommendedName>
        <fullName evidence="4">Non-specific lipid-transfer protein</fullName>
    </recommendedName>
</protein>
<dbReference type="SMART" id="SM00499">
    <property type="entry name" value="AAI"/>
    <property type="match status" value="1"/>
</dbReference>
<evidence type="ECO:0000313" key="7">
    <source>
        <dbReference type="EMBL" id="GAU29985.1"/>
    </source>
</evidence>
<evidence type="ECO:0000256" key="2">
    <source>
        <dbReference type="ARBA" id="ARBA00022729"/>
    </source>
</evidence>
<dbReference type="GO" id="GO:0006869">
    <property type="term" value="P:lipid transport"/>
    <property type="evidence" value="ECO:0007669"/>
    <property type="project" value="InterPro"/>
</dbReference>
<dbReference type="CDD" id="cd01960">
    <property type="entry name" value="nsLTP1"/>
    <property type="match status" value="1"/>
</dbReference>
<dbReference type="EMBL" id="DF973413">
    <property type="protein sequence ID" value="GAU29985.1"/>
    <property type="molecule type" value="Genomic_DNA"/>
</dbReference>
<feature type="signal peptide" evidence="5">
    <location>
        <begin position="1"/>
        <end position="22"/>
    </location>
</feature>
<comment type="function">
    <text evidence="4">Plant non-specific lipid-transfer proteins transfer phospholipids as well as galactolipids across membranes. May play a role in wax or cutin deposition in the cell walls of expanding epidermal cells and certain secretory tissues.</text>
</comment>
<proteinExistence type="inferred from homology"/>
<evidence type="ECO:0000256" key="3">
    <source>
        <dbReference type="ARBA" id="ARBA00023157"/>
    </source>
</evidence>
<dbReference type="GO" id="GO:0008289">
    <property type="term" value="F:lipid binding"/>
    <property type="evidence" value="ECO:0007669"/>
    <property type="project" value="UniProtKB-KW"/>
</dbReference>
<keyword evidence="4" id="KW-0813">Transport</keyword>
<keyword evidence="4" id="KW-0446">Lipid-binding</keyword>
<feature type="chain" id="PRO_5016289572" description="Non-specific lipid-transfer protein" evidence="5">
    <location>
        <begin position="23"/>
        <end position="118"/>
    </location>
</feature>
<keyword evidence="2 5" id="KW-0732">Signal</keyword>
<reference evidence="8" key="1">
    <citation type="journal article" date="2017" name="Front. Plant Sci.">
        <title>Climate Clever Clovers: New Paradigm to Reduce the Environmental Footprint of Ruminants by Breeding Low Methanogenic Forages Utilizing Haplotype Variation.</title>
        <authorList>
            <person name="Kaur P."/>
            <person name="Appels R."/>
            <person name="Bayer P.E."/>
            <person name="Keeble-Gagnere G."/>
            <person name="Wang J."/>
            <person name="Hirakawa H."/>
            <person name="Shirasawa K."/>
            <person name="Vercoe P."/>
            <person name="Stefanova K."/>
            <person name="Durmic Z."/>
            <person name="Nichols P."/>
            <person name="Revell C."/>
            <person name="Isobe S.N."/>
            <person name="Edwards D."/>
            <person name="Erskine W."/>
        </authorList>
    </citation>
    <scope>NUCLEOTIDE SEQUENCE [LARGE SCALE GENOMIC DNA]</scope>
    <source>
        <strain evidence="8">cv. Daliak</strain>
    </source>
</reference>
<keyword evidence="8" id="KW-1185">Reference proteome</keyword>
<dbReference type="Pfam" id="PF00234">
    <property type="entry name" value="Tryp_alpha_amyl"/>
    <property type="match status" value="1"/>
</dbReference>
<sequence>MLIKVTCLAMICLVWSIPSANATLSCGQIKMTLLPCLGYVMTPGPPGATVPGPCCNGVRTVNDEAKTTIDRQDTCKCLQTLRNTPGANFDAVAAIPDKCGVNLPYKITPDIDCNSVKY</sequence>
<accession>A0A2Z6N1V3</accession>
<evidence type="ECO:0000259" key="6">
    <source>
        <dbReference type="SMART" id="SM00499"/>
    </source>
</evidence>
<evidence type="ECO:0000313" key="8">
    <source>
        <dbReference type="Proteomes" id="UP000242715"/>
    </source>
</evidence>
<dbReference type="AlphaFoldDB" id="A0A2Z6N1V3"/>
<dbReference type="Gene3D" id="1.10.110.10">
    <property type="entry name" value="Plant lipid-transfer and hydrophobic proteins"/>
    <property type="match status" value="1"/>
</dbReference>
<dbReference type="PROSITE" id="PS00597">
    <property type="entry name" value="PLANT_LTP"/>
    <property type="match status" value="1"/>
</dbReference>
<evidence type="ECO:0000256" key="4">
    <source>
        <dbReference type="RuleBase" id="RU000628"/>
    </source>
</evidence>
<feature type="domain" description="Bifunctional inhibitor/plant lipid transfer protein/seed storage helical" evidence="6">
    <location>
        <begin position="26"/>
        <end position="113"/>
    </location>
</feature>
<dbReference type="Proteomes" id="UP000242715">
    <property type="component" value="Unassembled WGS sequence"/>
</dbReference>
<gene>
    <name evidence="7" type="ORF">TSUD_160700</name>
</gene>